<keyword evidence="3" id="KW-1185">Reference proteome</keyword>
<accession>A0A0B8NY18</accession>
<gene>
    <name evidence="2" type="ORF">JCM19231_41</name>
</gene>
<proteinExistence type="predicted"/>
<evidence type="ECO:0000313" key="2">
    <source>
        <dbReference type="EMBL" id="GAM58876.1"/>
    </source>
</evidence>
<feature type="transmembrane region" description="Helical" evidence="1">
    <location>
        <begin position="67"/>
        <end position="89"/>
    </location>
</feature>
<keyword evidence="1" id="KW-0472">Membrane</keyword>
<name>A0A0B8NY18_9VIBR</name>
<dbReference type="AlphaFoldDB" id="A0A0B8NY18"/>
<dbReference type="Proteomes" id="UP000031671">
    <property type="component" value="Unassembled WGS sequence"/>
</dbReference>
<dbReference type="EMBL" id="BBRZ01000109">
    <property type="protein sequence ID" value="GAM58876.1"/>
    <property type="molecule type" value="Genomic_DNA"/>
</dbReference>
<dbReference type="RefSeq" id="WP_261835726.1">
    <property type="nucleotide sequence ID" value="NZ_AP024882.1"/>
</dbReference>
<reference evidence="2 3" key="2">
    <citation type="submission" date="2015-01" db="EMBL/GenBank/DDBJ databases">
        <authorList>
            <consortium name="NBRP consortium"/>
            <person name="Sawabe T."/>
            <person name="Meirelles P."/>
            <person name="Feng G."/>
            <person name="Sayaka M."/>
            <person name="Hattori M."/>
            <person name="Ohkuma M."/>
        </authorList>
    </citation>
    <scope>NUCLEOTIDE SEQUENCE [LARGE SCALE GENOMIC DNA]</scope>
    <source>
        <strain evidence="3">JCM 19231</strain>
    </source>
</reference>
<keyword evidence="1" id="KW-0812">Transmembrane</keyword>
<evidence type="ECO:0000313" key="3">
    <source>
        <dbReference type="Proteomes" id="UP000031671"/>
    </source>
</evidence>
<sequence>MLIFLIALCYYFLVWKLFRHLDNKVAALNLDVHRQMKPLFMYAMFLTCSLVGSLFLSIALTDTTEPLFVRVGICLFSIVFLTIMALMCVQSVYMSRTHIAVISKTFRVKVGARSELIKTETKSYVGTGGGGGDTRYRFTFNDGTRIDVFCNQLMDDTLLQDWYNSARLEG</sequence>
<evidence type="ECO:0000256" key="1">
    <source>
        <dbReference type="SAM" id="Phobius"/>
    </source>
</evidence>
<keyword evidence="1" id="KW-1133">Transmembrane helix</keyword>
<protein>
    <submittedName>
        <fullName evidence="2">Uncharacterized protein</fullName>
    </submittedName>
</protein>
<organism evidence="2 3">
    <name type="scientific">Vibrio ishigakensis</name>
    <dbReference type="NCBI Taxonomy" id="1481914"/>
    <lineage>
        <taxon>Bacteria</taxon>
        <taxon>Pseudomonadati</taxon>
        <taxon>Pseudomonadota</taxon>
        <taxon>Gammaproteobacteria</taxon>
        <taxon>Vibrionales</taxon>
        <taxon>Vibrionaceae</taxon>
        <taxon>Vibrio</taxon>
    </lineage>
</organism>
<reference evidence="2 3" key="1">
    <citation type="submission" date="2015-01" db="EMBL/GenBank/DDBJ databases">
        <title>Vibrio sp. C1 JCM 19231 whole genome shotgun sequence.</title>
        <authorList>
            <person name="Sawabe T."/>
            <person name="Meirelles P."/>
            <person name="Feng G."/>
            <person name="Sayaka M."/>
            <person name="Hattori M."/>
            <person name="Ohkuma M."/>
        </authorList>
    </citation>
    <scope>NUCLEOTIDE SEQUENCE [LARGE SCALE GENOMIC DNA]</scope>
    <source>
        <strain evidence="3">JCM 19231</strain>
    </source>
</reference>
<comment type="caution">
    <text evidence="2">The sequence shown here is derived from an EMBL/GenBank/DDBJ whole genome shotgun (WGS) entry which is preliminary data.</text>
</comment>
<feature type="transmembrane region" description="Helical" evidence="1">
    <location>
        <begin position="39"/>
        <end position="61"/>
    </location>
</feature>